<accession>A0ABX0IND1</accession>
<dbReference type="Proteomes" id="UP000817854">
    <property type="component" value="Unassembled WGS sequence"/>
</dbReference>
<dbReference type="RefSeq" id="WP_140961333.1">
    <property type="nucleotide sequence ID" value="NZ_VEVQ02000003.1"/>
</dbReference>
<name>A0ABX0IND1_9FLAO</name>
<organism evidence="1 2">
    <name type="scientific">Flavobacterium jejuense</name>
    <dbReference type="NCBI Taxonomy" id="1544455"/>
    <lineage>
        <taxon>Bacteria</taxon>
        <taxon>Pseudomonadati</taxon>
        <taxon>Bacteroidota</taxon>
        <taxon>Flavobacteriia</taxon>
        <taxon>Flavobacteriales</taxon>
        <taxon>Flavobacteriaceae</taxon>
        <taxon>Flavobacterium</taxon>
    </lineage>
</organism>
<reference evidence="2" key="1">
    <citation type="submission" date="2019-05" db="EMBL/GenBank/DDBJ databases">
        <title>Flavobacterium profundi sp. nov., isolated from a deep-sea seamount.</title>
        <authorList>
            <person name="Zhang D.-C."/>
        </authorList>
    </citation>
    <scope>NUCLEOTIDE SEQUENCE [LARGE SCALE GENOMIC DNA]</scope>
    <source>
        <strain evidence="2">EC11</strain>
    </source>
</reference>
<keyword evidence="2" id="KW-1185">Reference proteome</keyword>
<dbReference type="EMBL" id="VEVQ02000003">
    <property type="protein sequence ID" value="NHN25304.1"/>
    <property type="molecule type" value="Genomic_DNA"/>
</dbReference>
<proteinExistence type="predicted"/>
<evidence type="ECO:0000313" key="2">
    <source>
        <dbReference type="Proteomes" id="UP000817854"/>
    </source>
</evidence>
<protein>
    <submittedName>
        <fullName evidence="1">Uncharacterized protein</fullName>
    </submittedName>
</protein>
<comment type="caution">
    <text evidence="1">The sequence shown here is derived from an EMBL/GenBank/DDBJ whole genome shotgun (WGS) entry which is preliminary data.</text>
</comment>
<evidence type="ECO:0000313" key="1">
    <source>
        <dbReference type="EMBL" id="NHN25304.1"/>
    </source>
</evidence>
<reference evidence="1 2" key="3">
    <citation type="submission" date="2020-02" db="EMBL/GenBank/DDBJ databases">
        <title>Flavobacterium profundi sp. nov., isolated from a deep-sea seamount.</title>
        <authorList>
            <person name="Zhang D.-C."/>
        </authorList>
    </citation>
    <scope>NUCLEOTIDE SEQUENCE [LARGE SCALE GENOMIC DNA]</scope>
    <source>
        <strain evidence="1 2">EC11</strain>
    </source>
</reference>
<sequence length="155" mass="17345">MKVTTFRAFDNPTLEEVEKLLKEKLGNKYELKLSRKSTHLAGKLITGSTTDAITVIKNAYHRTKVNVTTIDDASSNTGKHTSIYFSEATLAGWLLLLHNQAGLLGRLIIRLIYGNSDAFYEEIDSIIKTNIKGEEETKEVGLGTLFKKKNKTNLK</sequence>
<reference evidence="1 2" key="2">
    <citation type="submission" date="2019-05" db="EMBL/GenBank/DDBJ databases">
        <authorList>
            <person name="Lianzixin W."/>
        </authorList>
    </citation>
    <scope>NUCLEOTIDE SEQUENCE [LARGE SCALE GENOMIC DNA]</scope>
    <source>
        <strain evidence="1 2">EC11</strain>
    </source>
</reference>
<gene>
    <name evidence="1" type="ORF">FIA58_006400</name>
</gene>